<comment type="caution">
    <text evidence="1">The sequence shown here is derived from an EMBL/GenBank/DDBJ whole genome shotgun (WGS) entry which is preliminary data.</text>
</comment>
<reference evidence="1 2" key="1">
    <citation type="submission" date="2018-08" db="EMBL/GenBank/DDBJ databases">
        <title>A genome reference for cultivated species of the human gut microbiota.</title>
        <authorList>
            <person name="Zou Y."/>
            <person name="Xue W."/>
            <person name="Luo G."/>
        </authorList>
    </citation>
    <scope>NUCLEOTIDE SEQUENCE [LARGE SCALE GENOMIC DNA]</scope>
    <source>
        <strain evidence="1 2">AM25-33</strain>
    </source>
</reference>
<sequence length="327" mass="35650">MPSWNIHIAHAERLLKGGGSVARAVRDGNAFLFGNLIPDIYVGYMVPGVVRPVPYRVTHFAKPEHIPKPRAGEFFDAYVLPLARECGLLDAFGDDCATGGGFGAPGSASGASGFADAGKHAPALPWHAPASLAAEVAHVSPAHTPTFEWDFDVAQTAACQRDAFATSRRALSRDELRRSLFDMVLGTWVHLLADCTWNQAVSDLLDARGEQPSRDFRIKKQGDFDLFGKSLELDLMPRLTPQLIEVAAAFPQYEIDAASVSATCAIAHETVRTNHPVTGAAYRLLDEEFFSRVFAEVNARAEREMEYAGSRENSANQLFPVRKDLAP</sequence>
<accession>A0A414NEX0</accession>
<dbReference type="AlphaFoldDB" id="A0A414NEX0"/>
<proteinExistence type="predicted"/>
<evidence type="ECO:0000313" key="1">
    <source>
        <dbReference type="EMBL" id="RHF38336.1"/>
    </source>
</evidence>
<name>A0A414NEX0_9ACTN</name>
<protein>
    <recommendedName>
        <fullName evidence="3">Phospholipase C/D domain-containing protein</fullName>
    </recommendedName>
</protein>
<gene>
    <name evidence="1" type="ORF">DW682_01075</name>
</gene>
<dbReference type="EMBL" id="QSLJ01000001">
    <property type="protein sequence ID" value="RHF38336.1"/>
    <property type="molecule type" value="Genomic_DNA"/>
</dbReference>
<organism evidence="1 2">
    <name type="scientific">Collinsella intestinalis</name>
    <dbReference type="NCBI Taxonomy" id="147207"/>
    <lineage>
        <taxon>Bacteria</taxon>
        <taxon>Bacillati</taxon>
        <taxon>Actinomycetota</taxon>
        <taxon>Coriobacteriia</taxon>
        <taxon>Coriobacteriales</taxon>
        <taxon>Coriobacteriaceae</taxon>
        <taxon>Collinsella</taxon>
    </lineage>
</organism>
<dbReference type="Proteomes" id="UP000283983">
    <property type="component" value="Unassembled WGS sequence"/>
</dbReference>
<evidence type="ECO:0000313" key="2">
    <source>
        <dbReference type="Proteomes" id="UP000283983"/>
    </source>
</evidence>
<keyword evidence="2" id="KW-1185">Reference proteome</keyword>
<dbReference type="RefSeq" id="WP_118102474.1">
    <property type="nucleotide sequence ID" value="NZ_CABJEU010000001.1"/>
</dbReference>
<dbReference type="InParanoid" id="A0A414NEX0"/>
<evidence type="ECO:0008006" key="3">
    <source>
        <dbReference type="Google" id="ProtNLM"/>
    </source>
</evidence>